<dbReference type="AlphaFoldDB" id="F0YR73"/>
<organism evidence="5">
    <name type="scientific">Aureococcus anophagefferens</name>
    <name type="common">Harmful bloom alga</name>
    <dbReference type="NCBI Taxonomy" id="44056"/>
    <lineage>
        <taxon>Eukaryota</taxon>
        <taxon>Sar</taxon>
        <taxon>Stramenopiles</taxon>
        <taxon>Ochrophyta</taxon>
        <taxon>Pelagophyceae</taxon>
        <taxon>Pelagomonadales</taxon>
        <taxon>Pelagomonadaceae</taxon>
        <taxon>Aureococcus</taxon>
    </lineage>
</organism>
<dbReference type="eggNOG" id="KOG0941">
    <property type="taxonomic scope" value="Eukaryota"/>
</dbReference>
<dbReference type="SUPFAM" id="SSF50985">
    <property type="entry name" value="RCC1/BLIP-II"/>
    <property type="match status" value="1"/>
</dbReference>
<keyword evidence="5" id="KW-1185">Reference proteome</keyword>
<dbReference type="PANTHER" id="PTHR45622">
    <property type="entry name" value="UBIQUITIN-PROTEIN LIGASE E3A-RELATED"/>
    <property type="match status" value="1"/>
</dbReference>
<gene>
    <name evidence="4" type="ORF">AURANDRAFT_68932</name>
</gene>
<dbReference type="Pfam" id="PF00415">
    <property type="entry name" value="RCC1"/>
    <property type="match status" value="1"/>
</dbReference>
<dbReference type="GO" id="GO:0005737">
    <property type="term" value="C:cytoplasm"/>
    <property type="evidence" value="ECO:0007669"/>
    <property type="project" value="TreeGrafter"/>
</dbReference>
<dbReference type="PROSITE" id="PS00626">
    <property type="entry name" value="RCC1_2"/>
    <property type="match status" value="2"/>
</dbReference>
<dbReference type="InterPro" id="IPR009091">
    <property type="entry name" value="RCC1/BLIP-II"/>
</dbReference>
<dbReference type="Proteomes" id="UP000002729">
    <property type="component" value="Unassembled WGS sequence"/>
</dbReference>
<feature type="non-terminal residue" evidence="4">
    <location>
        <position position="1131"/>
    </location>
</feature>
<proteinExistence type="predicted"/>
<dbReference type="InterPro" id="IPR051709">
    <property type="entry name" value="Ub-ligase/GTPase-reg"/>
</dbReference>
<dbReference type="Pfam" id="PF13540">
    <property type="entry name" value="RCC1_2"/>
    <property type="match status" value="1"/>
</dbReference>
<name>F0YR73_AURAN</name>
<dbReference type="Pfam" id="PF13524">
    <property type="entry name" value="Glyco_trans_1_2"/>
    <property type="match status" value="1"/>
</dbReference>
<dbReference type="EMBL" id="GL833569">
    <property type="protein sequence ID" value="EGB02386.1"/>
    <property type="molecule type" value="Genomic_DNA"/>
</dbReference>
<dbReference type="KEGG" id="aaf:AURANDRAFT_68932"/>
<dbReference type="PANTHER" id="PTHR45622:SF70">
    <property type="entry name" value="SECRETION-REGULATING GUANINE NUCLEOTIDE EXCHANGE FACTOR"/>
    <property type="match status" value="1"/>
</dbReference>
<feature type="repeat" description="RCC1" evidence="2">
    <location>
        <begin position="462"/>
        <end position="513"/>
    </location>
</feature>
<evidence type="ECO:0000256" key="1">
    <source>
        <dbReference type="ARBA" id="ARBA00022737"/>
    </source>
</evidence>
<feature type="repeat" description="RCC1" evidence="2">
    <location>
        <begin position="334"/>
        <end position="384"/>
    </location>
</feature>
<keyword evidence="1" id="KW-0677">Repeat</keyword>
<dbReference type="InParanoid" id="F0YR73"/>
<dbReference type="RefSeq" id="XP_009042915.1">
    <property type="nucleotide sequence ID" value="XM_009044667.1"/>
</dbReference>
<feature type="non-terminal residue" evidence="4">
    <location>
        <position position="1"/>
    </location>
</feature>
<evidence type="ECO:0000313" key="4">
    <source>
        <dbReference type="EMBL" id="EGB02386.1"/>
    </source>
</evidence>
<reference evidence="4 5" key="1">
    <citation type="journal article" date="2011" name="Proc. Natl. Acad. Sci. U.S.A.">
        <title>Niche of harmful alga Aureococcus anophagefferens revealed through ecogenomics.</title>
        <authorList>
            <person name="Gobler C.J."/>
            <person name="Berry D.L."/>
            <person name="Dyhrman S.T."/>
            <person name="Wilhelm S.W."/>
            <person name="Salamov A."/>
            <person name="Lobanov A.V."/>
            <person name="Zhang Y."/>
            <person name="Collier J.L."/>
            <person name="Wurch L.L."/>
            <person name="Kustka A.B."/>
            <person name="Dill B.D."/>
            <person name="Shah M."/>
            <person name="VerBerkmoes N.C."/>
            <person name="Kuo A."/>
            <person name="Terry A."/>
            <person name="Pangilinan J."/>
            <person name="Lindquist E.A."/>
            <person name="Lucas S."/>
            <person name="Paulsen I.T."/>
            <person name="Hattenrath-Lehmann T.K."/>
            <person name="Talmage S.C."/>
            <person name="Walker E.A."/>
            <person name="Koch F."/>
            <person name="Burson A.M."/>
            <person name="Marcoval M.A."/>
            <person name="Tang Y.Z."/>
            <person name="Lecleir G.R."/>
            <person name="Coyne K.J."/>
            <person name="Berg G.M."/>
            <person name="Bertrand E.M."/>
            <person name="Saito M.A."/>
            <person name="Gladyshev V.N."/>
            <person name="Grigoriev I.V."/>
        </authorList>
    </citation>
    <scope>NUCLEOTIDE SEQUENCE [LARGE SCALE GENOMIC DNA]</scope>
    <source>
        <strain evidence="5">CCMP 1984</strain>
    </source>
</reference>
<dbReference type="InterPro" id="IPR000408">
    <property type="entry name" value="Reg_chr_condens"/>
</dbReference>
<protein>
    <recommendedName>
        <fullName evidence="3">Spore protein YkvP/CgeB glycosyl transferase-like domain-containing protein</fullName>
    </recommendedName>
</protein>
<feature type="domain" description="Spore protein YkvP/CgeB glycosyl transferase-like" evidence="3">
    <location>
        <begin position="17"/>
        <end position="129"/>
    </location>
</feature>
<feature type="repeat" description="RCC1" evidence="2">
    <location>
        <begin position="385"/>
        <end position="461"/>
    </location>
</feature>
<evidence type="ECO:0000259" key="3">
    <source>
        <dbReference type="Pfam" id="PF13524"/>
    </source>
</evidence>
<accession>F0YR73</accession>
<evidence type="ECO:0000313" key="5">
    <source>
        <dbReference type="Proteomes" id="UP000002729"/>
    </source>
</evidence>
<dbReference type="OrthoDB" id="193598at2759"/>
<dbReference type="GeneID" id="20227124"/>
<dbReference type="PROSITE" id="PS50012">
    <property type="entry name" value="RCC1_3"/>
    <property type="match status" value="3"/>
</dbReference>
<dbReference type="InterPro" id="IPR055259">
    <property type="entry name" value="YkvP/CgeB_Glyco_trans-like"/>
</dbReference>
<evidence type="ECO:0000256" key="2">
    <source>
        <dbReference type="PROSITE-ProRule" id="PRU00235"/>
    </source>
</evidence>
<sequence>RDRGLSGFFGEFDTSQRNVISAPYFALMRRARVVVTCNPGDWEGDFRTWEAVASGALVFMDRHYAPMPHAFVDGDDAYIYDNGDGPAFKARLGGALAPANASRTAEAGERGLRKALRHHRAVSRVDWLLRSALAQHPKSGPFRAPGFDEPELGHALLARALADPPPRTRVRAPPPTKAQIAELRSALFLHPDGRVFEGKRATTAALAFSKTGVYKMPSRRLDACANHACLVAGGACRWIGERCGFRAATWAPLACPVRVAAVACGGRDQGGAFSRSFVLLLDVAGRCYATGENGHGQLGVGDTDDRDDLVPLDLKGVLATQLAASSDWAGLADRSVYTWGRGRRTLGLGGPPGRDVLRPTKVPDLGRVVALAAGERHAVALDVDGGVLTWGVDDGHGVLGRPLTGHKADRVFPLSRRVDGPWLVDDVSRAEGRPAALALPEGAKVVAAAAGGLHTVLVTASGGLLGFGANNHGQLGVSRQGHLDFDAPDYVDGADGVVAAAARGHGTVFLGRDGSVRALGAFQPVRSRRPTALDAGGRATAVAATVDAVYVQLADAVVAFGGGAPPALRLGAAFPAPAATAVAGDRAKRARPARDAFAGVLENEGNVTAILGFSGYRSVLVLEALNRRARRVVRGANVQLDVSREADLTVAVRTAARAELLAARRAGVADCDQIIFFSTRQEQKPIDVVCRGGSTLLLSPPPPASVDGFRGADADATRSTLAAAAGVRHRKALLSLGHVSVELGPEGGSAQLRSQIRNLQKITHPASAAAPEDAKKLVDAMGGELAVPRRVALAAGRRPVHPQRRNGARSDLDAAMRRAASLSAVLDEATMQRIVVFAWKAISHHGWGFLSEAVFLEEVCGPAGAVGAKGAAVWQEALSGALLPFTPVVLPEDVAMTDAHVGRRDRGAGGGDPMFGPPGTRARGFGDVRTGDVAALGVFNWLWPAVTGYALTSLARDAATCFSNSHFIAATTFERFVVYQNDASFDNDLGIWSVALAVLKDLMSRRDGEATSEPGRRRGSEAIRSLLQPDRFRALAAGDAVDFETQGNPEMLRSFELSWVRGSVVSLTDEKAVVRSGDTTEVDIYLGRLRLVEEKPSPAIVLLAHAIGDHRHDIVREILASPLMTSPCSYT</sequence>
<dbReference type="Gene3D" id="2.130.10.30">
    <property type="entry name" value="Regulator of chromosome condensation 1/beta-lactamase-inhibitor protein II"/>
    <property type="match status" value="2"/>
</dbReference>